<proteinExistence type="predicted"/>
<dbReference type="InterPro" id="IPR051195">
    <property type="entry name" value="Fungal_stress_NST1"/>
</dbReference>
<feature type="non-terminal residue" evidence="2">
    <location>
        <position position="586"/>
    </location>
</feature>
<dbReference type="Proteomes" id="UP000824469">
    <property type="component" value="Unassembled WGS sequence"/>
</dbReference>
<evidence type="ECO:0000313" key="3">
    <source>
        <dbReference type="Proteomes" id="UP000824469"/>
    </source>
</evidence>
<name>A0AA38LG47_TAXCH</name>
<gene>
    <name evidence="2" type="ORF">KI387_015509</name>
</gene>
<organism evidence="2 3">
    <name type="scientific">Taxus chinensis</name>
    <name type="common">Chinese yew</name>
    <name type="synonym">Taxus wallichiana var. chinensis</name>
    <dbReference type="NCBI Taxonomy" id="29808"/>
    <lineage>
        <taxon>Eukaryota</taxon>
        <taxon>Viridiplantae</taxon>
        <taxon>Streptophyta</taxon>
        <taxon>Embryophyta</taxon>
        <taxon>Tracheophyta</taxon>
        <taxon>Spermatophyta</taxon>
        <taxon>Pinopsida</taxon>
        <taxon>Pinidae</taxon>
        <taxon>Conifers II</taxon>
        <taxon>Cupressales</taxon>
        <taxon>Taxaceae</taxon>
        <taxon>Taxus</taxon>
    </lineage>
</organism>
<dbReference type="EMBL" id="JAHRHJ020000003">
    <property type="protein sequence ID" value="KAH9320870.1"/>
    <property type="molecule type" value="Genomic_DNA"/>
</dbReference>
<protein>
    <submittedName>
        <fullName evidence="2">Uncharacterized protein</fullName>
    </submittedName>
</protein>
<keyword evidence="3" id="KW-1185">Reference proteome</keyword>
<sequence>PKDQAARRYKPPGKSPIQGDGIPAISHRGTTSSGGEKRNSMMPSVVMAESTPIDEKILLNACSSVSLVASAVPPQPLAPIGTPAANTEGHTDKRSISSKPNQTNPAPVISHVDADMGKGLRFENQSPLQDGITSTGVGAWGSTRNSQQVVSLTQIQLEEAMKPVSFEAKRAPLLPLGDRGGMPLESGKSVISVLAQDKPLSSTVPLNSLLAGEKIQFGAVTSPTLLPPSSCSIMQPVSIGLGPSVACRSDGPMESVFSAPEGNSTIFFNKADDRCRQMVDPEAEAEAAASAVAVAAISSDDSVGNGLGSVSISVAESKAFGNSNVGAASVGVSTTRPVMNQSRGEDSMTVALPADLSVETPSPLSLWPSVASRQSSAGPVLSHFTGAPPPFPCFEMSPMMGGPIFAFGQHDEATSLSQGQKSNTSIEQGISGMGAGPVGGWQQCHSGVDSFYGAPSGFTGPFISPPGGIPGIQGPPPMLVYNHFPAVGQFGQVGFMSAYIPSGKQPDWKHTPASSSGVGLNEGDISSLGIMSGQRNPNMPTPVQHMPIVPSLGLFDMNLSSPFQSAVDLPMQTQWSHVPGPPTFQT</sequence>
<evidence type="ECO:0000313" key="2">
    <source>
        <dbReference type="EMBL" id="KAH9320870.1"/>
    </source>
</evidence>
<dbReference type="PANTHER" id="PTHR31780">
    <property type="entry name" value="STRESS RESPONSE PROTEIN NST1-RELATED"/>
    <property type="match status" value="1"/>
</dbReference>
<feature type="region of interest" description="Disordered" evidence="1">
    <location>
        <begin position="1"/>
        <end position="44"/>
    </location>
</feature>
<dbReference type="PANTHER" id="PTHR31780:SF10">
    <property type="entry name" value="LD36051P"/>
    <property type="match status" value="1"/>
</dbReference>
<reference evidence="2 3" key="1">
    <citation type="journal article" date="2021" name="Nat. Plants">
        <title>The Taxus genome provides insights into paclitaxel biosynthesis.</title>
        <authorList>
            <person name="Xiong X."/>
            <person name="Gou J."/>
            <person name="Liao Q."/>
            <person name="Li Y."/>
            <person name="Zhou Q."/>
            <person name="Bi G."/>
            <person name="Li C."/>
            <person name="Du R."/>
            <person name="Wang X."/>
            <person name="Sun T."/>
            <person name="Guo L."/>
            <person name="Liang H."/>
            <person name="Lu P."/>
            <person name="Wu Y."/>
            <person name="Zhang Z."/>
            <person name="Ro D.K."/>
            <person name="Shang Y."/>
            <person name="Huang S."/>
            <person name="Yan J."/>
        </authorList>
    </citation>
    <scope>NUCLEOTIDE SEQUENCE [LARGE SCALE GENOMIC DNA]</scope>
    <source>
        <strain evidence="2">Ta-2019</strain>
    </source>
</reference>
<comment type="caution">
    <text evidence="2">The sequence shown here is derived from an EMBL/GenBank/DDBJ whole genome shotgun (WGS) entry which is preliminary data.</text>
</comment>
<evidence type="ECO:0000256" key="1">
    <source>
        <dbReference type="SAM" id="MobiDB-lite"/>
    </source>
</evidence>
<accession>A0AA38LG47</accession>
<feature type="non-terminal residue" evidence="2">
    <location>
        <position position="1"/>
    </location>
</feature>
<feature type="region of interest" description="Disordered" evidence="1">
    <location>
        <begin position="79"/>
        <end position="108"/>
    </location>
</feature>
<dbReference type="AlphaFoldDB" id="A0AA38LG47"/>